<proteinExistence type="predicted"/>
<gene>
    <name evidence="2" type="ORF">BN9_112740</name>
</gene>
<evidence type="ECO:0000313" key="2">
    <source>
        <dbReference type="EMBL" id="CCI10693.1"/>
    </source>
</evidence>
<organism evidence="2 3">
    <name type="scientific">Albugo candida</name>
    <dbReference type="NCBI Taxonomy" id="65357"/>
    <lineage>
        <taxon>Eukaryota</taxon>
        <taxon>Sar</taxon>
        <taxon>Stramenopiles</taxon>
        <taxon>Oomycota</taxon>
        <taxon>Peronosporomycetes</taxon>
        <taxon>Albuginales</taxon>
        <taxon>Albuginaceae</taxon>
        <taxon>Albugo</taxon>
    </lineage>
</organism>
<feature type="region of interest" description="Disordered" evidence="1">
    <location>
        <begin position="109"/>
        <end position="140"/>
    </location>
</feature>
<sequence>MREAAEWRNVSRYRTVSIRMLTKLEPHYLGHGAGSKHKQCPEIQSFGSKVGESSIMFNGRNYSVVGAFYEQVEIISYTTDKGGDECREMASISQQMNVLEKENRELRAKKVNDLQESSKKAAIKRDHDYEDRHVSARYAS</sequence>
<keyword evidence="3" id="KW-1185">Reference proteome</keyword>
<comment type="caution">
    <text evidence="2">The sequence shown here is derived from an EMBL/GenBank/DDBJ whole genome shotgun (WGS) entry which is preliminary data.</text>
</comment>
<reference evidence="2 3" key="1">
    <citation type="submission" date="2012-05" db="EMBL/GenBank/DDBJ databases">
        <title>Recombination and specialization in a pathogen metapopulation.</title>
        <authorList>
            <person name="Gardiner A."/>
            <person name="Kemen E."/>
            <person name="Schultz-Larsen T."/>
            <person name="MacLean D."/>
            <person name="Van Oosterhout C."/>
            <person name="Jones J.D.G."/>
        </authorList>
    </citation>
    <scope>NUCLEOTIDE SEQUENCE [LARGE SCALE GENOMIC DNA]</scope>
    <source>
        <strain evidence="2 3">Ac Nc2</strain>
    </source>
</reference>
<evidence type="ECO:0000313" key="3">
    <source>
        <dbReference type="Proteomes" id="UP000053237"/>
    </source>
</evidence>
<dbReference type="InParanoid" id="A0A024FU63"/>
<protein>
    <submittedName>
        <fullName evidence="2">Uncharacterized protein</fullName>
    </submittedName>
</protein>
<name>A0A024FU63_9STRA</name>
<dbReference type="Proteomes" id="UP000053237">
    <property type="component" value="Unassembled WGS sequence"/>
</dbReference>
<dbReference type="AlphaFoldDB" id="A0A024FU63"/>
<accession>A0A024FU63</accession>
<feature type="compositionally biased region" description="Basic and acidic residues" evidence="1">
    <location>
        <begin position="109"/>
        <end position="134"/>
    </location>
</feature>
<evidence type="ECO:0000256" key="1">
    <source>
        <dbReference type="SAM" id="MobiDB-lite"/>
    </source>
</evidence>
<dbReference type="EMBL" id="CAIX01000348">
    <property type="protein sequence ID" value="CCI10693.1"/>
    <property type="molecule type" value="Genomic_DNA"/>
</dbReference>